<feature type="transmembrane region" description="Helical" evidence="8">
    <location>
        <begin position="393"/>
        <end position="414"/>
    </location>
</feature>
<evidence type="ECO:0000259" key="9">
    <source>
        <dbReference type="Pfam" id="PF00324"/>
    </source>
</evidence>
<feature type="domain" description="Amino acid permease/ SLC12A" evidence="9">
    <location>
        <begin position="145"/>
        <end position="622"/>
    </location>
</feature>
<feature type="region of interest" description="Disordered" evidence="7">
    <location>
        <begin position="1013"/>
        <end position="1163"/>
    </location>
</feature>
<evidence type="ECO:0000259" key="10">
    <source>
        <dbReference type="Pfam" id="PF03522"/>
    </source>
</evidence>
<feature type="compositionally biased region" description="Low complexity" evidence="7">
    <location>
        <begin position="1097"/>
        <end position="1108"/>
    </location>
</feature>
<feature type="transmembrane region" description="Helical" evidence="8">
    <location>
        <begin position="434"/>
        <end position="454"/>
    </location>
</feature>
<dbReference type="GO" id="GO:0055064">
    <property type="term" value="P:chloride ion homeostasis"/>
    <property type="evidence" value="ECO:0007669"/>
    <property type="project" value="TreeGrafter"/>
</dbReference>
<dbReference type="InterPro" id="IPR018491">
    <property type="entry name" value="SLC12_C"/>
</dbReference>
<evidence type="ECO:0000256" key="1">
    <source>
        <dbReference type="ARBA" id="ARBA00004141"/>
    </source>
</evidence>
<dbReference type="OrthoDB" id="2020542at2759"/>
<evidence type="ECO:0000256" key="8">
    <source>
        <dbReference type="SAM" id="Phobius"/>
    </source>
</evidence>
<evidence type="ECO:0000256" key="2">
    <source>
        <dbReference type="ARBA" id="ARBA00010593"/>
    </source>
</evidence>
<dbReference type="GO" id="GO:0005774">
    <property type="term" value="C:vacuolar membrane"/>
    <property type="evidence" value="ECO:0007669"/>
    <property type="project" value="TreeGrafter"/>
</dbReference>
<dbReference type="InterPro" id="IPR004842">
    <property type="entry name" value="SLC12A_fam"/>
</dbReference>
<feature type="transmembrane region" description="Helical" evidence="8">
    <location>
        <begin position="360"/>
        <end position="381"/>
    </location>
</feature>
<protein>
    <recommendedName>
        <fullName evidence="13">Cation chloride cotransporter</fullName>
    </recommendedName>
</protein>
<dbReference type="GO" id="GO:0034486">
    <property type="term" value="P:vacuolar transmembrane transport"/>
    <property type="evidence" value="ECO:0007669"/>
    <property type="project" value="TreeGrafter"/>
</dbReference>
<organism evidence="11 12">
    <name type="scientific">Aspergillus ellipticus CBS 707.79</name>
    <dbReference type="NCBI Taxonomy" id="1448320"/>
    <lineage>
        <taxon>Eukaryota</taxon>
        <taxon>Fungi</taxon>
        <taxon>Dikarya</taxon>
        <taxon>Ascomycota</taxon>
        <taxon>Pezizomycotina</taxon>
        <taxon>Eurotiomycetes</taxon>
        <taxon>Eurotiomycetidae</taxon>
        <taxon>Eurotiales</taxon>
        <taxon>Aspergillaceae</taxon>
        <taxon>Aspergillus</taxon>
        <taxon>Aspergillus subgen. Circumdati</taxon>
    </lineage>
</organism>
<feature type="transmembrane region" description="Helical" evidence="8">
    <location>
        <begin position="172"/>
        <end position="195"/>
    </location>
</feature>
<evidence type="ECO:0000256" key="4">
    <source>
        <dbReference type="ARBA" id="ARBA00022692"/>
    </source>
</evidence>
<evidence type="ECO:0000313" key="12">
    <source>
        <dbReference type="Proteomes" id="UP000247810"/>
    </source>
</evidence>
<dbReference type="Proteomes" id="UP000247810">
    <property type="component" value="Unassembled WGS sequence"/>
</dbReference>
<dbReference type="Pfam" id="PF00324">
    <property type="entry name" value="AA_permease"/>
    <property type="match status" value="1"/>
</dbReference>
<dbReference type="FunFam" id="1.20.1740.10:FF:000013">
    <property type="entry name" value="Solute carrier family 12 member"/>
    <property type="match status" value="1"/>
</dbReference>
<evidence type="ECO:0000256" key="5">
    <source>
        <dbReference type="ARBA" id="ARBA00022989"/>
    </source>
</evidence>
<dbReference type="InterPro" id="IPR004841">
    <property type="entry name" value="AA-permease/SLC12A_dom"/>
</dbReference>
<feature type="compositionally biased region" description="Polar residues" evidence="7">
    <location>
        <begin position="1132"/>
        <end position="1156"/>
    </location>
</feature>
<evidence type="ECO:0000256" key="7">
    <source>
        <dbReference type="SAM" id="MobiDB-lite"/>
    </source>
</evidence>
<feature type="region of interest" description="Disordered" evidence="7">
    <location>
        <begin position="93"/>
        <end position="114"/>
    </location>
</feature>
<feature type="transmembrane region" description="Helical" evidence="8">
    <location>
        <begin position="207"/>
        <end position="230"/>
    </location>
</feature>
<dbReference type="GO" id="GO:0055075">
    <property type="term" value="P:potassium ion homeostasis"/>
    <property type="evidence" value="ECO:0007669"/>
    <property type="project" value="TreeGrafter"/>
</dbReference>
<dbReference type="EMBL" id="KZ825886">
    <property type="protein sequence ID" value="PYH93774.1"/>
    <property type="molecule type" value="Genomic_DNA"/>
</dbReference>
<comment type="similarity">
    <text evidence="2">Belongs to the SLC12A transporter family.</text>
</comment>
<dbReference type="PANTHER" id="PTHR11827">
    <property type="entry name" value="SOLUTE CARRIER FAMILY 12, CATION COTRANSPORTERS"/>
    <property type="match status" value="1"/>
</dbReference>
<feature type="compositionally biased region" description="Acidic residues" evidence="7">
    <location>
        <begin position="1021"/>
        <end position="1040"/>
    </location>
</feature>
<feature type="domain" description="SLC12A transporter C-terminal" evidence="10">
    <location>
        <begin position="634"/>
        <end position="716"/>
    </location>
</feature>
<name>A0A319D9F4_9EURO</name>
<dbReference type="VEuPathDB" id="FungiDB:BO71DRAFT_249971"/>
<dbReference type="AlphaFoldDB" id="A0A319D9F4"/>
<accession>A0A319D9F4</accession>
<reference evidence="11 12" key="1">
    <citation type="submission" date="2018-02" db="EMBL/GenBank/DDBJ databases">
        <title>The genomes of Aspergillus section Nigri reveals drivers in fungal speciation.</title>
        <authorList>
            <consortium name="DOE Joint Genome Institute"/>
            <person name="Vesth T.C."/>
            <person name="Nybo J."/>
            <person name="Theobald S."/>
            <person name="Brandl J."/>
            <person name="Frisvad J.C."/>
            <person name="Nielsen K.F."/>
            <person name="Lyhne E.K."/>
            <person name="Kogle M.E."/>
            <person name="Kuo A."/>
            <person name="Riley R."/>
            <person name="Clum A."/>
            <person name="Nolan M."/>
            <person name="Lipzen A."/>
            <person name="Salamov A."/>
            <person name="Henrissat B."/>
            <person name="Wiebenga A."/>
            <person name="De vries R.P."/>
            <person name="Grigoriev I.V."/>
            <person name="Mortensen U.H."/>
            <person name="Andersen M.R."/>
            <person name="Baker S.E."/>
        </authorList>
    </citation>
    <scope>NUCLEOTIDE SEQUENCE [LARGE SCALE GENOMIC DNA]</scope>
    <source>
        <strain evidence="11 12">CBS 707.79</strain>
    </source>
</reference>
<keyword evidence="12" id="KW-1185">Reference proteome</keyword>
<keyword evidence="6 8" id="KW-0472">Membrane</keyword>
<feature type="transmembrane region" description="Helical" evidence="8">
    <location>
        <begin position="485"/>
        <end position="503"/>
    </location>
</feature>
<feature type="region of interest" description="Disordered" evidence="7">
    <location>
        <begin position="939"/>
        <end position="966"/>
    </location>
</feature>
<feature type="transmembrane region" description="Helical" evidence="8">
    <location>
        <begin position="139"/>
        <end position="160"/>
    </location>
</feature>
<feature type="transmembrane region" description="Helical" evidence="8">
    <location>
        <begin position="268"/>
        <end position="289"/>
    </location>
</feature>
<feature type="compositionally biased region" description="Polar residues" evidence="7">
    <location>
        <begin position="1049"/>
        <end position="1059"/>
    </location>
</feature>
<feature type="transmembrane region" description="Helical" evidence="8">
    <location>
        <begin position="296"/>
        <end position="314"/>
    </location>
</feature>
<dbReference type="STRING" id="1448320.A0A319D9F4"/>
<feature type="compositionally biased region" description="Polar residues" evidence="7">
    <location>
        <begin position="956"/>
        <end position="966"/>
    </location>
</feature>
<evidence type="ECO:0000256" key="6">
    <source>
        <dbReference type="ARBA" id="ARBA00023136"/>
    </source>
</evidence>
<dbReference type="PANTHER" id="PTHR11827:SF72">
    <property type="entry name" value="GH08340P"/>
    <property type="match status" value="1"/>
</dbReference>
<gene>
    <name evidence="11" type="ORF">BO71DRAFT_249971</name>
</gene>
<sequence>MTDTRADSASESLSRRRPNFSARTAEEDVSRLAPSESVNASPKEGNKFSNWRAAFSFTPHEHPDSSGYPSDGKRHSLPSNLLNNVSRWWDGPGSDGRHELPRERLSPLPTSAGPFRESAIAQKEGDNQKDRASENSTKLGTFSGVFVPTTLNVLSILMFLRFGFILGQAGLLGMLGLLIISYTINLVTTMSLSAIATNGTVRGGGAYYLISRSLGPEFGGSIGIVFYLGYVLNTGMNAVGLIDCFKQNFGTQSGTWANFLEEGFWWQYLWGTAILLLCTGICLAGSSIFSRASNGLLIILLVATFSIPMSAIFMKPFNIPKVGVEFTGFRLQTLLENLKPKLTKGAAGSQILGRENFQDLFGILFPATGGIFAGASMSGDLKNPSRSIPKGTLYGLVLTFITYTLVIVSMAASITRESFYKNANVVQVANLSGAVILMGEFATSFFSALMGVIGSAKLLQAIARDGLLPGLGFFSKGTKKNDEPVNAIIFTYVVAQLTMLFDINQIASFVTMTYLMTFLVTNLACFLLKIGSAPNFRPSFHYFNWKTAATGALVCGASMFFVDGIYATGCVVILMMLFLLIHYTSPPKPWGDVSQSLIYHQVRKYLLRLRQEHVKFWRPQILLFINDLDEQSRMVSFCNSLKKGGLFVLGHVIVTDDFSAAVPEARRQQTAWTKFVESSRVKAFVNMTVAPSAEWGVRNVVLSAGLGGMRPNVVIIDQFRKGQSLVEKFQLPSRKESSARRVSRELVVPVIPEDGPQELPMTHKSYVTILEDLLFKLRINVAVAKGFETLELPGPYGRHTKKYIDLWPIQMSAELGADNESKKNVLTTNFDTYTLILQLGCILNTVPSWKKTYKLRVAVFVEYETDIEDERGRVEALLDKLRIEAEVMVFWLACGDLKAYRIIVNGDVSPETQDYEARVNQALQDEEWWQEIQKARSAQAEHQAELTAPGKPRVSSWPSESVQKAPNQLASGLKRFVESSKRRRSISSFRGLGSVSLGMQTHRLLDAFVDYDSSDTSVTDSSDEEFPPYLDEEDADEGIDQDTGHESQRLPSDQAGSSKAKQRTSEDTSETVPSIVMTADDGSPKSKPTVTRPKMARSPSSSRFSSSPIPEARVNTDESAGPSIMFAPTASPPRSSNRIDSIYTHRSSPGPSTARSASGYPRQASVPVSFNDLPSRAQHLILNELMNQHSSDTAVLFTTLPSPSEGTAQSEAASASYLSDLDIFWQGLPPCLLVHSNSMTVTMNL</sequence>
<keyword evidence="3" id="KW-0813">Transport</keyword>
<feature type="region of interest" description="Disordered" evidence="7">
    <location>
        <begin position="1"/>
        <end position="45"/>
    </location>
</feature>
<dbReference type="Pfam" id="PF03522">
    <property type="entry name" value="SLC12"/>
    <property type="match status" value="1"/>
</dbReference>
<dbReference type="Gene3D" id="1.20.1740.10">
    <property type="entry name" value="Amino acid/polyamine transporter I"/>
    <property type="match status" value="1"/>
</dbReference>
<dbReference type="GO" id="GO:0015379">
    <property type="term" value="F:potassium:chloride symporter activity"/>
    <property type="evidence" value="ECO:0007669"/>
    <property type="project" value="TreeGrafter"/>
</dbReference>
<comment type="subcellular location">
    <subcellularLocation>
        <location evidence="1">Membrane</location>
        <topology evidence="1">Multi-pass membrane protein</topology>
    </subcellularLocation>
</comment>
<keyword evidence="4 8" id="KW-0812">Transmembrane</keyword>
<evidence type="ECO:0000256" key="3">
    <source>
        <dbReference type="ARBA" id="ARBA00022448"/>
    </source>
</evidence>
<proteinExistence type="inferred from homology"/>
<feature type="transmembrane region" description="Helical" evidence="8">
    <location>
        <begin position="548"/>
        <end position="581"/>
    </location>
</feature>
<keyword evidence="5 8" id="KW-1133">Transmembrane helix</keyword>
<feature type="transmembrane region" description="Helical" evidence="8">
    <location>
        <begin position="509"/>
        <end position="528"/>
    </location>
</feature>
<evidence type="ECO:0008006" key="13">
    <source>
        <dbReference type="Google" id="ProtNLM"/>
    </source>
</evidence>
<feature type="compositionally biased region" description="Basic and acidic residues" evidence="7">
    <location>
        <begin position="95"/>
        <end position="105"/>
    </location>
</feature>
<evidence type="ECO:0000313" key="11">
    <source>
        <dbReference type="EMBL" id="PYH93774.1"/>
    </source>
</evidence>
<dbReference type="GO" id="GO:0006884">
    <property type="term" value="P:cell volume homeostasis"/>
    <property type="evidence" value="ECO:0007669"/>
    <property type="project" value="TreeGrafter"/>
</dbReference>